<keyword evidence="8 14" id="KW-0560">Oxidoreductase</keyword>
<evidence type="ECO:0000256" key="1">
    <source>
        <dbReference type="ARBA" id="ARBA00001935"/>
    </source>
</evidence>
<dbReference type="GeneID" id="27727052"/>
<keyword evidence="9 14" id="KW-0186">Copper</keyword>
<gene>
    <name evidence="18" type="ORF">SAPIO_CDS7980</name>
</gene>
<dbReference type="Pfam" id="PF01179">
    <property type="entry name" value="Cu_amine_oxid"/>
    <property type="match status" value="1"/>
</dbReference>
<dbReference type="PROSITE" id="PS01164">
    <property type="entry name" value="COPPER_AMINE_OXID_1"/>
    <property type="match status" value="1"/>
</dbReference>
<evidence type="ECO:0000256" key="13">
    <source>
        <dbReference type="PIRSR" id="PIRSR600269-51"/>
    </source>
</evidence>
<evidence type="ECO:0000313" key="18">
    <source>
        <dbReference type="EMBL" id="KEZ40861.1"/>
    </source>
</evidence>
<dbReference type="Proteomes" id="UP000028545">
    <property type="component" value="Unassembled WGS sequence"/>
</dbReference>
<dbReference type="GO" id="GO:0005507">
    <property type="term" value="F:copper ion binding"/>
    <property type="evidence" value="ECO:0007669"/>
    <property type="project" value="InterPro"/>
</dbReference>
<dbReference type="OMA" id="CMHPSET"/>
<dbReference type="InterPro" id="IPR015798">
    <property type="entry name" value="Cu_amine_oxidase_C"/>
</dbReference>
<dbReference type="InterPro" id="IPR000269">
    <property type="entry name" value="Cu_amine_oxidase"/>
</dbReference>
<dbReference type="Pfam" id="PF02727">
    <property type="entry name" value="Cu_amine_oxidN2"/>
    <property type="match status" value="1"/>
</dbReference>
<comment type="cofactor">
    <cofactor evidence="2">
        <name>Mn(2+)</name>
        <dbReference type="ChEBI" id="CHEBI:29035"/>
    </cofactor>
</comment>
<dbReference type="InterPro" id="IPR016182">
    <property type="entry name" value="Cu_amine_oxidase_N-reg"/>
</dbReference>
<keyword evidence="19" id="KW-1185">Reference proteome</keyword>
<dbReference type="OrthoDB" id="5379943at2759"/>
<dbReference type="GO" id="GO:0048038">
    <property type="term" value="F:quinone binding"/>
    <property type="evidence" value="ECO:0007669"/>
    <property type="project" value="InterPro"/>
</dbReference>
<dbReference type="InterPro" id="IPR015800">
    <property type="entry name" value="Cu_amine_oxidase_N2"/>
</dbReference>
<dbReference type="PANTHER" id="PTHR10638:SF86">
    <property type="entry name" value="COPPER AMINE OXIDASE 1-RELATED"/>
    <property type="match status" value="1"/>
</dbReference>
<accession>A0A084G0J9</accession>
<dbReference type="HOGENOM" id="CLU_011500_3_2_1"/>
<evidence type="ECO:0000256" key="11">
    <source>
        <dbReference type="ARBA" id="ARBA00048032"/>
    </source>
</evidence>
<feature type="active site" description="Proton acceptor" evidence="12">
    <location>
        <position position="328"/>
    </location>
</feature>
<comment type="catalytic activity">
    <reaction evidence="11">
        <text>a primary methyl amine + O2 + H2O = an aldehyde + H2O2 + NH4(+)</text>
        <dbReference type="Rhea" id="RHEA:16153"/>
        <dbReference type="ChEBI" id="CHEBI:15377"/>
        <dbReference type="ChEBI" id="CHEBI:15379"/>
        <dbReference type="ChEBI" id="CHEBI:16240"/>
        <dbReference type="ChEBI" id="CHEBI:17478"/>
        <dbReference type="ChEBI" id="CHEBI:28938"/>
        <dbReference type="ChEBI" id="CHEBI:228804"/>
        <dbReference type="EC" id="1.4.3.21"/>
    </reaction>
</comment>
<dbReference type="RefSeq" id="XP_016640660.1">
    <property type="nucleotide sequence ID" value="XM_016789723.1"/>
</dbReference>
<dbReference type="FunFam" id="2.70.98.20:FF:000006">
    <property type="entry name" value="Amine oxidase"/>
    <property type="match status" value="1"/>
</dbReference>
<evidence type="ECO:0000256" key="7">
    <source>
        <dbReference type="ARBA" id="ARBA00022772"/>
    </source>
</evidence>
<evidence type="ECO:0000313" key="19">
    <source>
        <dbReference type="Proteomes" id="UP000028545"/>
    </source>
</evidence>
<feature type="modified residue" description="2',4',5'-topaquinone" evidence="13">
    <location>
        <position position="412"/>
    </location>
</feature>
<dbReference type="KEGG" id="sapo:SAPIO_CDS7980"/>
<dbReference type="GO" id="GO:0009308">
    <property type="term" value="P:amine metabolic process"/>
    <property type="evidence" value="ECO:0007669"/>
    <property type="project" value="UniProtKB-UniRule"/>
</dbReference>
<proteinExistence type="inferred from homology"/>
<dbReference type="PANTHER" id="PTHR10638">
    <property type="entry name" value="COPPER AMINE OXIDASE"/>
    <property type="match status" value="1"/>
</dbReference>
<evidence type="ECO:0000256" key="9">
    <source>
        <dbReference type="ARBA" id="ARBA00023008"/>
    </source>
</evidence>
<dbReference type="Pfam" id="PF02728">
    <property type="entry name" value="Cu_amine_oxidN3"/>
    <property type="match status" value="1"/>
</dbReference>
<dbReference type="SUPFAM" id="SSF49998">
    <property type="entry name" value="Amine oxidase catalytic domain"/>
    <property type="match status" value="1"/>
</dbReference>
<protein>
    <recommendedName>
        <fullName evidence="14">Amine oxidase</fullName>
        <ecNumber evidence="14">1.4.3.-</ecNumber>
    </recommendedName>
</protein>
<evidence type="ECO:0000256" key="8">
    <source>
        <dbReference type="ARBA" id="ARBA00023002"/>
    </source>
</evidence>
<name>A0A084G0J9_PSEDA</name>
<sequence>MIIDTSSIAGYAIFREEPTDAVPDLSKSRSTHPLNQLSIEEIRAASKIIREYAGSKPLKFNCLTLREPKKHEYVAFRDRRGPRPDRRAFAIILEKGTPNIAEVIVNLNQSVVEDWKVVQDVGPILTLEDLDVCERVARADPRVIEACREIGITDMSKVYIDAWAIGFDHRWGTERRLQQGLVYYRNSESDNQYAHPLDFTVILDTEKEEVLAVDIRRVNGERTAPSFEEHNYMPDYVGDSYEENRLKPIDIVQPEGVSFRMRGSELHWAGFKMHIGFNYREGIVISDVRLDDHHGQRVRKLFNRISLAEMVVPYGNPDHPHQRKHAHDEGEYGMGLMTNSLKLGCDCKGAIHYLDAIMCTSSGEPAVVQNAICIHEEDNGLVYKHTDYRDGTVISARDRKLIISQIITAANYDYAFYHIFTLDGTYKLEVKLTGMLNTYCLHPSETAAPYGTEVAPAITAHNHQHIFSLRVDPEIDGPNNSIVQNDAVLTDAPLGSAENLYGNGFYCKKTPLRTAKEAAANYCYETSRSWDIINPSSINPSTKKPVAYKILNNNCPTLLAKPGSMLAKRAAFARKSLWVVPYEDYQLFPAGDYVCQSTGELGHPYNKTIADWVAQDGSVENTDIVCYIQFGLTHFPRTEDFPIMPAEPVSVMLRASNFFVKNPALWVPPTHIAVDKSSENAFAQKQQVCCGKSDVPSKL</sequence>
<evidence type="ECO:0000256" key="12">
    <source>
        <dbReference type="PIRSR" id="PIRSR600269-50"/>
    </source>
</evidence>
<evidence type="ECO:0000256" key="5">
    <source>
        <dbReference type="ARBA" id="ARBA00011738"/>
    </source>
</evidence>
<keyword evidence="10" id="KW-0464">Manganese</keyword>
<feature type="domain" description="Copper amine oxidase N2-terminal" evidence="16">
    <location>
        <begin position="32"/>
        <end position="116"/>
    </location>
</feature>
<feature type="active site" description="Schiff-base intermediate with substrate; via topaquinone" evidence="12">
    <location>
        <position position="412"/>
    </location>
</feature>
<comment type="cofactor">
    <cofactor evidence="1">
        <name>Cu cation</name>
        <dbReference type="ChEBI" id="CHEBI:23378"/>
    </cofactor>
</comment>
<comment type="cofactor">
    <cofactor evidence="3">
        <name>Zn(2+)</name>
        <dbReference type="ChEBI" id="CHEBI:29105"/>
    </cofactor>
</comment>
<reference evidence="18 19" key="1">
    <citation type="journal article" date="2014" name="Genome Announc.">
        <title>Draft genome sequence of the pathogenic fungus Scedosporium apiospermum.</title>
        <authorList>
            <person name="Vandeputte P."/>
            <person name="Ghamrawi S."/>
            <person name="Rechenmann M."/>
            <person name="Iltis A."/>
            <person name="Giraud S."/>
            <person name="Fleury M."/>
            <person name="Thornton C."/>
            <person name="Delhaes L."/>
            <person name="Meyer W."/>
            <person name="Papon N."/>
            <person name="Bouchara J.P."/>
        </authorList>
    </citation>
    <scope>NUCLEOTIDE SEQUENCE [LARGE SCALE GENOMIC DNA]</scope>
    <source>
        <strain evidence="18 19">IHEM 14462</strain>
    </source>
</reference>
<dbReference type="FunFam" id="3.10.450.40:FF:000014">
    <property type="entry name" value="Peroxisomal primary amine oxidase"/>
    <property type="match status" value="1"/>
</dbReference>
<evidence type="ECO:0000259" key="15">
    <source>
        <dbReference type="Pfam" id="PF01179"/>
    </source>
</evidence>
<dbReference type="EC" id="1.4.3.-" evidence="14"/>
<feature type="domain" description="Copper amine oxidase N3-terminal" evidence="17">
    <location>
        <begin position="123"/>
        <end position="218"/>
    </location>
</feature>
<comment type="PTM">
    <text evidence="13 14">Topaquinone (TPQ) is generated by copper-dependent autoxidation of a specific tyrosyl residue.</text>
</comment>
<evidence type="ECO:0000256" key="4">
    <source>
        <dbReference type="ARBA" id="ARBA00007983"/>
    </source>
</evidence>
<evidence type="ECO:0000259" key="17">
    <source>
        <dbReference type="Pfam" id="PF02728"/>
    </source>
</evidence>
<evidence type="ECO:0000259" key="16">
    <source>
        <dbReference type="Pfam" id="PF02727"/>
    </source>
</evidence>
<evidence type="ECO:0000256" key="14">
    <source>
        <dbReference type="RuleBase" id="RU000672"/>
    </source>
</evidence>
<dbReference type="Gene3D" id="2.70.98.20">
    <property type="entry name" value="Copper amine oxidase, catalytic domain"/>
    <property type="match status" value="1"/>
</dbReference>
<dbReference type="Gene3D" id="3.10.450.40">
    <property type="match status" value="2"/>
</dbReference>
<dbReference type="InterPro" id="IPR049948">
    <property type="entry name" value="Cu_Am_ox_TPQ-bd"/>
</dbReference>
<dbReference type="GO" id="GO:0008131">
    <property type="term" value="F:primary methylamine oxidase activity"/>
    <property type="evidence" value="ECO:0007669"/>
    <property type="project" value="UniProtKB-EC"/>
</dbReference>
<dbReference type="EMBL" id="JOWA01000114">
    <property type="protein sequence ID" value="KEZ40861.1"/>
    <property type="molecule type" value="Genomic_DNA"/>
</dbReference>
<keyword evidence="7 12" id="KW-0801">TPQ</keyword>
<feature type="domain" description="Copper amine oxidase catalytic" evidence="15">
    <location>
        <begin position="250"/>
        <end position="665"/>
    </location>
</feature>
<dbReference type="VEuPathDB" id="FungiDB:SAPIO_CDS7980"/>
<evidence type="ECO:0000256" key="6">
    <source>
        <dbReference type="ARBA" id="ARBA00022723"/>
    </source>
</evidence>
<evidence type="ECO:0000256" key="3">
    <source>
        <dbReference type="ARBA" id="ARBA00001947"/>
    </source>
</evidence>
<comment type="cofactor">
    <cofactor evidence="14">
        <name>Cu cation</name>
        <dbReference type="ChEBI" id="CHEBI:23378"/>
    </cofactor>
    <text evidence="14">Contains 1 topaquinone per subunit.</text>
</comment>
<evidence type="ECO:0000256" key="10">
    <source>
        <dbReference type="ARBA" id="ARBA00023211"/>
    </source>
</evidence>
<keyword evidence="6 14" id="KW-0479">Metal-binding</keyword>
<organism evidence="18 19">
    <name type="scientific">Pseudallescheria apiosperma</name>
    <name type="common">Scedosporium apiospermum</name>
    <dbReference type="NCBI Taxonomy" id="563466"/>
    <lineage>
        <taxon>Eukaryota</taxon>
        <taxon>Fungi</taxon>
        <taxon>Dikarya</taxon>
        <taxon>Ascomycota</taxon>
        <taxon>Pezizomycotina</taxon>
        <taxon>Sordariomycetes</taxon>
        <taxon>Hypocreomycetidae</taxon>
        <taxon>Microascales</taxon>
        <taxon>Microascaceae</taxon>
        <taxon>Scedosporium</taxon>
    </lineage>
</organism>
<evidence type="ECO:0000256" key="2">
    <source>
        <dbReference type="ARBA" id="ARBA00001936"/>
    </source>
</evidence>
<dbReference type="AlphaFoldDB" id="A0A084G0J9"/>
<dbReference type="SUPFAM" id="SSF54416">
    <property type="entry name" value="Amine oxidase N-terminal region"/>
    <property type="match status" value="2"/>
</dbReference>
<comment type="subunit">
    <text evidence="5">Homodimer.</text>
</comment>
<comment type="caution">
    <text evidence="18">The sequence shown here is derived from an EMBL/GenBank/DDBJ whole genome shotgun (WGS) entry which is preliminary data.</text>
</comment>
<comment type="similarity">
    <text evidence="4 14">Belongs to the copper/topaquinone oxidase family.</text>
</comment>
<dbReference type="InterPro" id="IPR015802">
    <property type="entry name" value="Cu_amine_oxidase_N3"/>
</dbReference>
<dbReference type="InterPro" id="IPR036460">
    <property type="entry name" value="Cu_amine_oxidase_C_sf"/>
</dbReference>